<dbReference type="InterPro" id="IPR050794">
    <property type="entry name" value="CPA2_transporter"/>
</dbReference>
<proteinExistence type="predicted"/>
<dbReference type="GO" id="GO:1902600">
    <property type="term" value="P:proton transmembrane transport"/>
    <property type="evidence" value="ECO:0007669"/>
    <property type="project" value="InterPro"/>
</dbReference>
<evidence type="ECO:0000256" key="4">
    <source>
        <dbReference type="ARBA" id="ARBA00022989"/>
    </source>
</evidence>
<feature type="transmembrane region" description="Helical" evidence="7">
    <location>
        <begin position="185"/>
        <end position="211"/>
    </location>
</feature>
<dbReference type="AlphaFoldDB" id="A0A2G8SUH6"/>
<keyword evidence="2" id="KW-0813">Transport</keyword>
<accession>A0A2G8SUH6</accession>
<dbReference type="STRING" id="1077348.A0A2G8SUH6"/>
<evidence type="ECO:0000256" key="1">
    <source>
        <dbReference type="ARBA" id="ARBA00004141"/>
    </source>
</evidence>
<dbReference type="GO" id="GO:0016020">
    <property type="term" value="C:membrane"/>
    <property type="evidence" value="ECO:0007669"/>
    <property type="project" value="UniProtKB-SubCell"/>
</dbReference>
<feature type="transmembrane region" description="Helical" evidence="7">
    <location>
        <begin position="400"/>
        <end position="422"/>
    </location>
</feature>
<feature type="transmembrane region" description="Helical" evidence="7">
    <location>
        <begin position="117"/>
        <end position="140"/>
    </location>
</feature>
<dbReference type="GO" id="GO:0015297">
    <property type="term" value="F:antiporter activity"/>
    <property type="evidence" value="ECO:0007669"/>
    <property type="project" value="InterPro"/>
</dbReference>
<evidence type="ECO:0000313" key="9">
    <source>
        <dbReference type="EMBL" id="PIL37426.1"/>
    </source>
</evidence>
<keyword evidence="3 7" id="KW-0812">Transmembrane</keyword>
<evidence type="ECO:0000256" key="3">
    <source>
        <dbReference type="ARBA" id="ARBA00022692"/>
    </source>
</evidence>
<feature type="transmembrane region" description="Helical" evidence="7">
    <location>
        <begin position="217"/>
        <end position="239"/>
    </location>
</feature>
<keyword evidence="6 7" id="KW-0472">Membrane</keyword>
<dbReference type="InterPro" id="IPR006153">
    <property type="entry name" value="Cation/H_exchanger_TM"/>
</dbReference>
<evidence type="ECO:0000256" key="7">
    <source>
        <dbReference type="SAM" id="Phobius"/>
    </source>
</evidence>
<reference evidence="9 10" key="1">
    <citation type="journal article" date="2015" name="Sci. Rep.">
        <title>Chromosome-level genome map provides insights into diverse defense mechanisms in the medicinal fungus Ganoderma sinense.</title>
        <authorList>
            <person name="Zhu Y."/>
            <person name="Xu J."/>
            <person name="Sun C."/>
            <person name="Zhou S."/>
            <person name="Xu H."/>
            <person name="Nelson D.R."/>
            <person name="Qian J."/>
            <person name="Song J."/>
            <person name="Luo H."/>
            <person name="Xiang L."/>
            <person name="Li Y."/>
            <person name="Xu Z."/>
            <person name="Ji A."/>
            <person name="Wang L."/>
            <person name="Lu S."/>
            <person name="Hayward A."/>
            <person name="Sun W."/>
            <person name="Li X."/>
            <person name="Schwartz D.C."/>
            <person name="Wang Y."/>
            <person name="Chen S."/>
        </authorList>
    </citation>
    <scope>NUCLEOTIDE SEQUENCE [LARGE SCALE GENOMIC DNA]</scope>
    <source>
        <strain evidence="9 10">ZZ0214-1</strain>
    </source>
</reference>
<feature type="transmembrane region" description="Helical" evidence="7">
    <location>
        <begin position="85"/>
        <end position="105"/>
    </location>
</feature>
<comment type="subcellular location">
    <subcellularLocation>
        <location evidence="1">Membrane</location>
        <topology evidence="1">Multi-pass membrane protein</topology>
    </subcellularLocation>
</comment>
<sequence>MGHPSQCVHPLCPLAEVVLTDTLAHLRARAVVIIGMTQILALFLGRIRQPRVIAEVIGGVILGPSVMGRIPGFTTTIFPTASMPVLNLTANLGLVLFMFIVGMEIDTRVLRRNARASSAISIAGLILPLGLGAAIAVPIYHQFTDGTANFGYFILFVAVAVGITAFPVLCRILTELKLLDTTVGVVTLSAGVGNDVVGWVLLALVVALINASTGLTALWVLLAGLGFVIFILFPIRWAYYWLARKSGCLDAGSPSAMMMTVTILTVLVSAFYTDVIGIHAIFGAFLAGLIIPHENGYEISLVEKLEDLLSILLLPLYFALSGLRTNLGLLNNGITWGYTILICVVSFSTKFIGCGVTAKLMGFNLRESGAIGTLMSCKGLVELIVLNVGLTANILDTRTFSMFVLHALVLTFITTPLTLLFYPAKYRVHAGELPKRPAPSIEDGAGSTQKEIQDALKSRFAIVVDRIEQLPAVMTLTQLLQSPSATLATPSGVSSVDEKGALAEVVPRSRTSATIPRIKVDALRLIELTNRTSAVLRSQAADSLALSDPVLAIFKTFGYLHRMAVTTALAVVGYENFSDNVNQHVRASGSQMVILPWTSGLGAVEDAAENPTPLVSDVASPSSGTNASPFDALFQVKREKEKSQGSVATHSHFIRRVFADTPADVALFWDRGVRESEGEGRYHIFMPFFGGPDDRSALTFVVQLCMHPSVSATVVRMKKAEGAELEPADTIEQIKGHNAVHSTLFPDTVYGAQTTQTRMASQTADDLLWTKLTSSGVPELANAFARLTFREETAAHPLHHVLEVAASTARANTRQIIVAGRSRRMAVESHEVELQKLVGERGATLGAELPKTLGEVACAFVVAGSAQANLLVIQAAQKW</sequence>
<feature type="transmembrane region" description="Helical" evidence="7">
    <location>
        <begin position="335"/>
        <end position="358"/>
    </location>
</feature>
<feature type="transmembrane region" description="Helical" evidence="7">
    <location>
        <begin position="152"/>
        <end position="173"/>
    </location>
</feature>
<evidence type="ECO:0000259" key="8">
    <source>
        <dbReference type="Pfam" id="PF00999"/>
    </source>
</evidence>
<keyword evidence="10" id="KW-1185">Reference proteome</keyword>
<dbReference type="InterPro" id="IPR038770">
    <property type="entry name" value="Na+/solute_symporter_sf"/>
</dbReference>
<comment type="caution">
    <text evidence="9">The sequence shown here is derived from an EMBL/GenBank/DDBJ whole genome shotgun (WGS) entry which is preliminary data.</text>
</comment>
<feature type="transmembrane region" description="Helical" evidence="7">
    <location>
        <begin position="305"/>
        <end position="323"/>
    </location>
</feature>
<dbReference type="Pfam" id="PF00999">
    <property type="entry name" value="Na_H_Exchanger"/>
    <property type="match status" value="1"/>
</dbReference>
<dbReference type="PANTHER" id="PTHR32468">
    <property type="entry name" value="CATION/H + ANTIPORTER"/>
    <property type="match status" value="1"/>
</dbReference>
<keyword evidence="4 7" id="KW-1133">Transmembrane helix</keyword>
<feature type="transmembrane region" description="Helical" evidence="7">
    <location>
        <begin position="26"/>
        <end position="45"/>
    </location>
</feature>
<feature type="transmembrane region" description="Helical" evidence="7">
    <location>
        <begin position="276"/>
        <end position="293"/>
    </location>
</feature>
<evidence type="ECO:0000256" key="6">
    <source>
        <dbReference type="ARBA" id="ARBA00023136"/>
    </source>
</evidence>
<evidence type="ECO:0000256" key="5">
    <source>
        <dbReference type="ARBA" id="ARBA00023065"/>
    </source>
</evidence>
<feature type="transmembrane region" description="Helical" evidence="7">
    <location>
        <begin position="52"/>
        <end position="73"/>
    </location>
</feature>
<name>A0A2G8SUH6_9APHY</name>
<evidence type="ECO:0000256" key="2">
    <source>
        <dbReference type="ARBA" id="ARBA00022448"/>
    </source>
</evidence>
<gene>
    <name evidence="9" type="ORF">GSI_01120</name>
</gene>
<dbReference type="Gene3D" id="1.20.1530.20">
    <property type="match status" value="1"/>
</dbReference>
<dbReference type="Proteomes" id="UP000230002">
    <property type="component" value="Unassembled WGS sequence"/>
</dbReference>
<feature type="domain" description="Cation/H+ exchanger transmembrane" evidence="8">
    <location>
        <begin position="41"/>
        <end position="416"/>
    </location>
</feature>
<feature type="transmembrane region" description="Helical" evidence="7">
    <location>
        <begin position="370"/>
        <end position="394"/>
    </location>
</feature>
<dbReference type="PANTHER" id="PTHR32468:SF0">
    <property type="entry name" value="K(+)_H(+) ANTIPORTER 1"/>
    <property type="match status" value="1"/>
</dbReference>
<dbReference type="OrthoDB" id="2687058at2759"/>
<evidence type="ECO:0000313" key="10">
    <source>
        <dbReference type="Proteomes" id="UP000230002"/>
    </source>
</evidence>
<keyword evidence="5" id="KW-0406">Ion transport</keyword>
<protein>
    <submittedName>
        <fullName evidence="9">Transporter</fullName>
    </submittedName>
</protein>
<organism evidence="9 10">
    <name type="scientific">Ganoderma sinense ZZ0214-1</name>
    <dbReference type="NCBI Taxonomy" id="1077348"/>
    <lineage>
        <taxon>Eukaryota</taxon>
        <taxon>Fungi</taxon>
        <taxon>Dikarya</taxon>
        <taxon>Basidiomycota</taxon>
        <taxon>Agaricomycotina</taxon>
        <taxon>Agaricomycetes</taxon>
        <taxon>Polyporales</taxon>
        <taxon>Polyporaceae</taxon>
        <taxon>Ganoderma</taxon>
    </lineage>
</organism>
<dbReference type="EMBL" id="AYKW01000001">
    <property type="protein sequence ID" value="PIL37426.1"/>
    <property type="molecule type" value="Genomic_DNA"/>
</dbReference>